<dbReference type="EC" id="1.8.4.12" evidence="5"/>
<keyword evidence="2 5" id="KW-0479">Metal-binding</keyword>
<dbReference type="AlphaFoldDB" id="A0A7D9CW88"/>
<evidence type="ECO:0000313" key="8">
    <source>
        <dbReference type="Proteomes" id="UP000478008"/>
    </source>
</evidence>
<evidence type="ECO:0000256" key="4">
    <source>
        <dbReference type="ARBA" id="ARBA00023002"/>
    </source>
</evidence>
<dbReference type="SUPFAM" id="SSF51316">
    <property type="entry name" value="Mss4-like"/>
    <property type="match status" value="1"/>
</dbReference>
<comment type="catalytic activity">
    <reaction evidence="5">
        <text>L-methionyl-[protein] + [thioredoxin]-disulfide + H2O = L-methionyl-(R)-S-oxide-[protein] + [thioredoxin]-dithiol</text>
        <dbReference type="Rhea" id="RHEA:24164"/>
        <dbReference type="Rhea" id="RHEA-COMP:10698"/>
        <dbReference type="Rhea" id="RHEA-COMP:10700"/>
        <dbReference type="Rhea" id="RHEA-COMP:12313"/>
        <dbReference type="Rhea" id="RHEA-COMP:12314"/>
        <dbReference type="ChEBI" id="CHEBI:15377"/>
        <dbReference type="ChEBI" id="CHEBI:16044"/>
        <dbReference type="ChEBI" id="CHEBI:29950"/>
        <dbReference type="ChEBI" id="CHEBI:45764"/>
        <dbReference type="ChEBI" id="CHEBI:50058"/>
        <dbReference type="EC" id="1.8.4.12"/>
    </reaction>
</comment>
<evidence type="ECO:0000313" key="7">
    <source>
        <dbReference type="EMBL" id="VUG17298.1"/>
    </source>
</evidence>
<dbReference type="InterPro" id="IPR002579">
    <property type="entry name" value="Met_Sox_Rdtase_MsrB_dom"/>
</dbReference>
<dbReference type="InterPro" id="IPR011057">
    <property type="entry name" value="Mss4-like_sf"/>
</dbReference>
<name>A0A7D9CW88_DEKBR</name>
<evidence type="ECO:0000259" key="6">
    <source>
        <dbReference type="PROSITE" id="PS51790"/>
    </source>
</evidence>
<reference evidence="7 8" key="1">
    <citation type="submission" date="2019-07" db="EMBL/GenBank/DDBJ databases">
        <authorList>
            <person name="Friedrich A."/>
            <person name="Schacherer J."/>
        </authorList>
    </citation>
    <scope>NUCLEOTIDE SEQUENCE [LARGE SCALE GENOMIC DNA]</scope>
</reference>
<dbReference type="NCBIfam" id="TIGR00357">
    <property type="entry name" value="peptide-methionine (R)-S-oxide reductase MsrB"/>
    <property type="match status" value="1"/>
</dbReference>
<evidence type="ECO:0000256" key="5">
    <source>
        <dbReference type="RuleBase" id="RU365044"/>
    </source>
</evidence>
<dbReference type="Pfam" id="PF01641">
    <property type="entry name" value="SelR"/>
    <property type="match status" value="1"/>
</dbReference>
<sequence>MFRNGLRVLTKGKQCKAGWKNFRMSTKDGSQKNKSESEWRAILDPVQFAVLREKATEKPGLGKYNNFFESGIYRCVGCGQPLYKSKAKFQSGCGWPAFYEGIPGAISTHTDKSHGMERTEITCSSCGGHLGHIFKGEGFQTPTDERHCVNSVCLKFTPAEGKE</sequence>
<dbReference type="Gene3D" id="2.170.150.20">
    <property type="entry name" value="Peptide methionine sulfoxide reductase"/>
    <property type="match status" value="1"/>
</dbReference>
<feature type="domain" description="MsrB" evidence="6">
    <location>
        <begin position="36"/>
        <end position="159"/>
    </location>
</feature>
<keyword evidence="3 5" id="KW-0862">Zinc</keyword>
<dbReference type="FunFam" id="2.170.150.20:FF:000009">
    <property type="entry name" value="Peptide-methionine (R)-S-oxide reductase"/>
    <property type="match status" value="1"/>
</dbReference>
<accession>A0A7D9CW88</accession>
<dbReference type="GO" id="GO:0033743">
    <property type="term" value="F:peptide-methionine (R)-S-oxide reductase activity"/>
    <property type="evidence" value="ECO:0007669"/>
    <property type="project" value="UniProtKB-EC"/>
</dbReference>
<protein>
    <recommendedName>
        <fullName evidence="5">Peptide-methionine (R)-S-oxide reductase</fullName>
        <ecNumber evidence="5">1.8.4.12</ecNumber>
    </recommendedName>
</protein>
<dbReference type="PANTHER" id="PTHR46081:SF8">
    <property type="entry name" value="PEPTIDE METHIONINE SULFOXIDE REDUCTASE 2"/>
    <property type="match status" value="1"/>
</dbReference>
<evidence type="ECO:0000256" key="1">
    <source>
        <dbReference type="ARBA" id="ARBA00007174"/>
    </source>
</evidence>
<proteinExistence type="inferred from homology"/>
<evidence type="ECO:0000256" key="3">
    <source>
        <dbReference type="ARBA" id="ARBA00022833"/>
    </source>
</evidence>
<dbReference type="PANTHER" id="PTHR46081">
    <property type="entry name" value="PEPTIDE METHIONINE SULFOXIDE REDUCTASE 2"/>
    <property type="match status" value="1"/>
</dbReference>
<keyword evidence="4 5" id="KW-0560">Oxidoreductase</keyword>
<dbReference type="InterPro" id="IPR028427">
    <property type="entry name" value="Met_Sox_Rdtase_MsrB"/>
</dbReference>
<dbReference type="GO" id="GO:0030091">
    <property type="term" value="P:protein repair"/>
    <property type="evidence" value="ECO:0007669"/>
    <property type="project" value="InterPro"/>
</dbReference>
<dbReference type="GO" id="GO:0006979">
    <property type="term" value="P:response to oxidative stress"/>
    <property type="evidence" value="ECO:0007669"/>
    <property type="project" value="InterPro"/>
</dbReference>
<comment type="similarity">
    <text evidence="1 5">Belongs to the MsrB Met sulfoxide reductase family.</text>
</comment>
<dbReference type="PROSITE" id="PS51790">
    <property type="entry name" value="MSRB"/>
    <property type="match status" value="1"/>
</dbReference>
<evidence type="ECO:0000256" key="2">
    <source>
        <dbReference type="ARBA" id="ARBA00022723"/>
    </source>
</evidence>
<dbReference type="EMBL" id="CABFWN010000002">
    <property type="protein sequence ID" value="VUG17298.1"/>
    <property type="molecule type" value="Genomic_DNA"/>
</dbReference>
<organism evidence="7 8">
    <name type="scientific">Dekkera bruxellensis</name>
    <name type="common">Brettanomyces custersii</name>
    <dbReference type="NCBI Taxonomy" id="5007"/>
    <lineage>
        <taxon>Eukaryota</taxon>
        <taxon>Fungi</taxon>
        <taxon>Dikarya</taxon>
        <taxon>Ascomycota</taxon>
        <taxon>Saccharomycotina</taxon>
        <taxon>Pichiomycetes</taxon>
        <taxon>Pichiales</taxon>
        <taxon>Pichiaceae</taxon>
        <taxon>Brettanomyces</taxon>
    </lineage>
</organism>
<comment type="cofactor">
    <cofactor evidence="5">
        <name>Zn(2+)</name>
        <dbReference type="ChEBI" id="CHEBI:29105"/>
    </cofactor>
    <text evidence="5">Binds 1 zinc ion per subunit.</text>
</comment>
<keyword evidence="8" id="KW-1185">Reference proteome</keyword>
<gene>
    <name evidence="7" type="primary">MXR2</name>
    <name evidence="7" type="ORF">DEBR0S2_03466G</name>
</gene>
<dbReference type="Proteomes" id="UP000478008">
    <property type="component" value="Unassembled WGS sequence"/>
</dbReference>
<dbReference type="GO" id="GO:0046872">
    <property type="term" value="F:metal ion binding"/>
    <property type="evidence" value="ECO:0007669"/>
    <property type="project" value="UniProtKB-KW"/>
</dbReference>